<evidence type="ECO:0000313" key="2">
    <source>
        <dbReference type="Proteomes" id="UP001139207"/>
    </source>
</evidence>
<protein>
    <submittedName>
        <fullName evidence="1">Uncharacterized protein</fullName>
    </submittedName>
</protein>
<dbReference type="Proteomes" id="UP001139207">
    <property type="component" value="Unassembled WGS sequence"/>
</dbReference>
<organism evidence="1 2">
    <name type="scientific">Corynebacterium kalidii</name>
    <dbReference type="NCBI Taxonomy" id="2931982"/>
    <lineage>
        <taxon>Bacteria</taxon>
        <taxon>Bacillati</taxon>
        <taxon>Actinomycetota</taxon>
        <taxon>Actinomycetes</taxon>
        <taxon>Mycobacteriales</taxon>
        <taxon>Corynebacteriaceae</taxon>
        <taxon>Corynebacterium</taxon>
    </lineage>
</organism>
<sequence>MSYPTSITRPLARLFDWYRRPGTGVRSATDSTVLGVLPGARATRDRHNTARPHGTLTLRKVVRPEHTGPNRRVFSPADLGVGTGTVDVVAYLVDQGRTPATPQEVRAAFHSLTGRYPSSAESTAACTTAATFGLLA</sequence>
<reference evidence="1" key="1">
    <citation type="submission" date="2022-04" db="EMBL/GenBank/DDBJ databases">
        <title>Corynebacterium kalidii LD5P10.</title>
        <authorList>
            <person name="Sun J.Q."/>
        </authorList>
    </citation>
    <scope>NUCLEOTIDE SEQUENCE</scope>
    <source>
        <strain evidence="1">LD5P10</strain>
    </source>
</reference>
<name>A0A9X1WG19_9CORY</name>
<dbReference type="AlphaFoldDB" id="A0A9X1WG19"/>
<dbReference type="RefSeq" id="WP_244803529.1">
    <property type="nucleotide sequence ID" value="NZ_JALIEA010000011.1"/>
</dbReference>
<keyword evidence="2" id="KW-1185">Reference proteome</keyword>
<proteinExistence type="predicted"/>
<evidence type="ECO:0000313" key="1">
    <source>
        <dbReference type="EMBL" id="MCJ7857778.1"/>
    </source>
</evidence>
<gene>
    <name evidence="1" type="ORF">MUN33_03470</name>
</gene>
<accession>A0A9X1WG19</accession>
<comment type="caution">
    <text evidence="1">The sequence shown here is derived from an EMBL/GenBank/DDBJ whole genome shotgun (WGS) entry which is preliminary data.</text>
</comment>
<dbReference type="EMBL" id="JALIEA010000011">
    <property type="protein sequence ID" value="MCJ7857778.1"/>
    <property type="molecule type" value="Genomic_DNA"/>
</dbReference>